<dbReference type="PROSITE" id="PS50943">
    <property type="entry name" value="HTH_CROC1"/>
    <property type="match status" value="1"/>
</dbReference>
<dbReference type="InterPro" id="IPR010982">
    <property type="entry name" value="Lambda_DNA-bd_dom_sf"/>
</dbReference>
<dbReference type="PANTHER" id="PTHR46797">
    <property type="entry name" value="HTH-TYPE TRANSCRIPTIONAL REGULATOR"/>
    <property type="match status" value="1"/>
</dbReference>
<dbReference type="GO" id="GO:0003700">
    <property type="term" value="F:DNA-binding transcription factor activity"/>
    <property type="evidence" value="ECO:0007669"/>
    <property type="project" value="TreeGrafter"/>
</dbReference>
<feature type="domain" description="HTH cro/C1-type" evidence="2">
    <location>
        <begin position="25"/>
        <end position="79"/>
    </location>
</feature>
<name>A0A4U3KTY7_9BACT</name>
<dbReference type="Proteomes" id="UP000305848">
    <property type="component" value="Unassembled WGS sequence"/>
</dbReference>
<dbReference type="GO" id="GO:0003677">
    <property type="term" value="F:DNA binding"/>
    <property type="evidence" value="ECO:0007669"/>
    <property type="project" value="UniProtKB-KW"/>
</dbReference>
<evidence type="ECO:0000256" key="1">
    <source>
        <dbReference type="ARBA" id="ARBA00023125"/>
    </source>
</evidence>
<dbReference type="InterPro" id="IPR001387">
    <property type="entry name" value="Cro/C1-type_HTH"/>
</dbReference>
<organism evidence="3 4">
    <name type="scientific">Ilyomonas limi</name>
    <dbReference type="NCBI Taxonomy" id="2575867"/>
    <lineage>
        <taxon>Bacteria</taxon>
        <taxon>Pseudomonadati</taxon>
        <taxon>Bacteroidota</taxon>
        <taxon>Chitinophagia</taxon>
        <taxon>Chitinophagales</taxon>
        <taxon>Chitinophagaceae</taxon>
        <taxon>Ilyomonas</taxon>
    </lineage>
</organism>
<dbReference type="CDD" id="cd00093">
    <property type="entry name" value="HTH_XRE"/>
    <property type="match status" value="1"/>
</dbReference>
<dbReference type="PANTHER" id="PTHR46797:SF1">
    <property type="entry name" value="METHYLPHOSPHONATE SYNTHASE"/>
    <property type="match status" value="1"/>
</dbReference>
<evidence type="ECO:0000313" key="4">
    <source>
        <dbReference type="Proteomes" id="UP000305848"/>
    </source>
</evidence>
<dbReference type="EMBL" id="SZQL01000035">
    <property type="protein sequence ID" value="TKK64366.1"/>
    <property type="molecule type" value="Genomic_DNA"/>
</dbReference>
<gene>
    <name evidence="3" type="ORF">FC093_22700</name>
</gene>
<dbReference type="OrthoDB" id="769934at2"/>
<dbReference type="InterPro" id="IPR050807">
    <property type="entry name" value="TransReg_Diox_bact_type"/>
</dbReference>
<protein>
    <submittedName>
        <fullName evidence="3">Helix-turn-helix transcriptional regulator</fullName>
    </submittedName>
</protein>
<accession>A0A4U3KTY7</accession>
<dbReference type="SMART" id="SM00530">
    <property type="entry name" value="HTH_XRE"/>
    <property type="match status" value="1"/>
</dbReference>
<evidence type="ECO:0000313" key="3">
    <source>
        <dbReference type="EMBL" id="TKK64366.1"/>
    </source>
</evidence>
<comment type="caution">
    <text evidence="3">The sequence shown here is derived from an EMBL/GenBank/DDBJ whole genome shotgun (WGS) entry which is preliminary data.</text>
</comment>
<sequence length="85" mass="9846">MFFHYRDLVQVNNKEKLLLQFASHLSKVRAQKQLSIRQLAAASGLEYSQLQRIEKGKVNLSFTTLITIAQGLEIHPKELLDFEFD</sequence>
<keyword evidence="4" id="KW-1185">Reference proteome</keyword>
<dbReference type="AlphaFoldDB" id="A0A4U3KTY7"/>
<dbReference type="Gene3D" id="1.10.260.40">
    <property type="entry name" value="lambda repressor-like DNA-binding domains"/>
    <property type="match status" value="1"/>
</dbReference>
<evidence type="ECO:0000259" key="2">
    <source>
        <dbReference type="PROSITE" id="PS50943"/>
    </source>
</evidence>
<proteinExistence type="predicted"/>
<reference evidence="3 4" key="1">
    <citation type="submission" date="2019-05" db="EMBL/GenBank/DDBJ databases">
        <title>Panacibacter sp. strain 17mud1-8 Genome sequencing and assembly.</title>
        <authorList>
            <person name="Chhetri G."/>
        </authorList>
    </citation>
    <scope>NUCLEOTIDE SEQUENCE [LARGE SCALE GENOMIC DNA]</scope>
    <source>
        <strain evidence="3 4">17mud1-8</strain>
    </source>
</reference>
<dbReference type="Pfam" id="PF13443">
    <property type="entry name" value="HTH_26"/>
    <property type="match status" value="1"/>
</dbReference>
<keyword evidence="1" id="KW-0238">DNA-binding</keyword>
<dbReference type="GO" id="GO:0005829">
    <property type="term" value="C:cytosol"/>
    <property type="evidence" value="ECO:0007669"/>
    <property type="project" value="TreeGrafter"/>
</dbReference>
<dbReference type="SUPFAM" id="SSF47413">
    <property type="entry name" value="lambda repressor-like DNA-binding domains"/>
    <property type="match status" value="1"/>
</dbReference>